<dbReference type="Proteomes" id="UP000546173">
    <property type="component" value="Unassembled WGS sequence"/>
</dbReference>
<evidence type="ECO:0000313" key="2">
    <source>
        <dbReference type="Proteomes" id="UP000546173"/>
    </source>
</evidence>
<name>A0A7X1KU96_9PSED</name>
<gene>
    <name evidence="1" type="ORF">H7993_14510</name>
</gene>
<evidence type="ECO:0000313" key="1">
    <source>
        <dbReference type="EMBL" id="MBC2679606.1"/>
    </source>
</evidence>
<keyword evidence="2" id="KW-1185">Reference proteome</keyword>
<proteinExistence type="predicted"/>
<accession>A0A7X1KU96</accession>
<organism evidence="1 2">
    <name type="scientific">Pseudomonas baltica</name>
    <dbReference type="NCBI Taxonomy" id="2762576"/>
    <lineage>
        <taxon>Bacteria</taxon>
        <taxon>Pseudomonadati</taxon>
        <taxon>Pseudomonadota</taxon>
        <taxon>Gammaproteobacteria</taxon>
        <taxon>Pseudomonadales</taxon>
        <taxon>Pseudomonadaceae</taxon>
        <taxon>Pseudomonas</taxon>
    </lineage>
</organism>
<protein>
    <submittedName>
        <fullName evidence="1">Uncharacterized protein</fullName>
    </submittedName>
</protein>
<reference evidence="1 2" key="1">
    <citation type="submission" date="2020-08" db="EMBL/GenBank/DDBJ databases">
        <title>Pseudomonas sp. nov.</title>
        <authorList>
            <person name="Gieschler S."/>
            <person name="Fiedler G."/>
            <person name="Brinks E."/>
            <person name="Boehnlein C."/>
            <person name="Franz C.M.A.P."/>
            <person name="Kabisch J."/>
        </authorList>
    </citation>
    <scope>NUCLEOTIDE SEQUENCE [LARGE SCALE GENOMIC DNA]</scope>
    <source>
        <strain evidence="1 2">MBT-2</strain>
    </source>
</reference>
<dbReference type="AlphaFoldDB" id="A0A7X1KU96"/>
<dbReference type="EMBL" id="JACMYH010000003">
    <property type="protein sequence ID" value="MBC2679606.1"/>
    <property type="molecule type" value="Genomic_DNA"/>
</dbReference>
<comment type="caution">
    <text evidence="1">The sequence shown here is derived from an EMBL/GenBank/DDBJ whole genome shotgun (WGS) entry which is preliminary data.</text>
</comment>
<feature type="non-terminal residue" evidence="1">
    <location>
        <position position="1"/>
    </location>
</feature>
<sequence>TVVLRDSRLKTGAILAVIWRLPDEDVLIDWAGATAGEARAPIPASVVAASLGKTVEVTNVILLDGSSGVASPTLALRVQDLPATALKPPKVVQASDGTLDLNTFSTAATVSVDPWPLIATGQTYWLRARGTLDDGTTRSEELAMGAAVTAAQVSSGLHINLPRSFLLRLENTLPLTLELKVGMGKSVSESEAVIFPEGVLNMTQLNLVLPAPTVENETNGHLDPAGIPGTGVKITTPAYGGIEPGQWVGLEWTAVDDAGSITLPAREVLAQDSLEFVIPKATALLSAGKAVSVAYTARRVSGGLVQTSTPRAFEVSVGDPGAGPVLEDFEEFSLGPIGLPVTLASECRLSIDGSVQDIDFDAKIGNESGKSPFVTGKYLELHTRPIAAFFLDFIEPVNQFQLGVYFKDLAAKGGFLKVHEVHGVVAEYDLKVGYAWEAFQSESGQNTISAIKLGLMDGTSIRLDNLSFKRV</sequence>